<dbReference type="RefSeq" id="WP_075131720.1">
    <property type="nucleotide sequence ID" value="NZ_MSIF01000002.1"/>
</dbReference>
<dbReference type="EMBL" id="MSIF01000002">
    <property type="protein sequence ID" value="OLF12812.1"/>
    <property type="molecule type" value="Genomic_DNA"/>
</dbReference>
<dbReference type="Proteomes" id="UP000185696">
    <property type="component" value="Unassembled WGS sequence"/>
</dbReference>
<accession>A0A7Z0WRV5</accession>
<evidence type="ECO:0000313" key="2">
    <source>
        <dbReference type="Proteomes" id="UP000185696"/>
    </source>
</evidence>
<reference evidence="1 2" key="1">
    <citation type="submission" date="2016-12" db="EMBL/GenBank/DDBJ databases">
        <title>The draft genome sequence of Actinophytocola xinjiangensis.</title>
        <authorList>
            <person name="Wang W."/>
            <person name="Yuan L."/>
        </authorList>
    </citation>
    <scope>NUCLEOTIDE SEQUENCE [LARGE SCALE GENOMIC DNA]</scope>
    <source>
        <strain evidence="1 2">CGMCC 4.4663</strain>
    </source>
</reference>
<evidence type="ECO:0000313" key="1">
    <source>
        <dbReference type="EMBL" id="OLF12812.1"/>
    </source>
</evidence>
<comment type="caution">
    <text evidence="1">The sequence shown here is derived from an EMBL/GenBank/DDBJ whole genome shotgun (WGS) entry which is preliminary data.</text>
</comment>
<proteinExistence type="predicted"/>
<keyword evidence="2" id="KW-1185">Reference proteome</keyword>
<gene>
    <name evidence="1" type="ORF">BLA60_05960</name>
</gene>
<dbReference type="OrthoDB" id="3768159at2"/>
<protein>
    <submittedName>
        <fullName evidence="1">Uncharacterized protein</fullName>
    </submittedName>
</protein>
<organism evidence="1 2">
    <name type="scientific">Actinophytocola xinjiangensis</name>
    <dbReference type="NCBI Taxonomy" id="485602"/>
    <lineage>
        <taxon>Bacteria</taxon>
        <taxon>Bacillati</taxon>
        <taxon>Actinomycetota</taxon>
        <taxon>Actinomycetes</taxon>
        <taxon>Pseudonocardiales</taxon>
        <taxon>Pseudonocardiaceae</taxon>
    </lineage>
</organism>
<dbReference type="AlphaFoldDB" id="A0A7Z0WRV5"/>
<sequence>MLRIVVRVSGVPAVVLGSGEKLLVGRAPAAGLPDEDPDAALRYTALTLPRCAAHVSRVVGELTVADELVRLRWLGGTGAQLSSLFDAPGGARRVTLAKGMSALLDEGENQLQVLRGRELDDGSFTDLSVMIEVTVTEDVTDVPEVAAGRVEHDVAATGTAPGLTPGEREWFVALALTEPWLSGSDDYPRPPSNREIYERILAWHGYAWNLERSQRVDDAIRVIATVAFGRHEDPFRDPRGRRVQNVRFALGRRAAEVGLVTAEDLDRVERAAAQRRRSRG</sequence>
<name>A0A7Z0WRV5_9PSEU</name>